<proteinExistence type="predicted"/>
<evidence type="ECO:0000313" key="3">
    <source>
        <dbReference type="EMBL" id="RXW16013.1"/>
    </source>
</evidence>
<dbReference type="Pfam" id="PF17667">
    <property type="entry name" value="Pkinase_fungal"/>
    <property type="match status" value="1"/>
</dbReference>
<dbReference type="Proteomes" id="UP000290288">
    <property type="component" value="Unassembled WGS sequence"/>
</dbReference>
<dbReference type="Gene3D" id="1.10.510.10">
    <property type="entry name" value="Transferase(Phosphotransferase) domain 1"/>
    <property type="match status" value="1"/>
</dbReference>
<organism evidence="3 4">
    <name type="scientific">Candolleomyces aberdarensis</name>
    <dbReference type="NCBI Taxonomy" id="2316362"/>
    <lineage>
        <taxon>Eukaryota</taxon>
        <taxon>Fungi</taxon>
        <taxon>Dikarya</taxon>
        <taxon>Basidiomycota</taxon>
        <taxon>Agaricomycotina</taxon>
        <taxon>Agaricomycetes</taxon>
        <taxon>Agaricomycetidae</taxon>
        <taxon>Agaricales</taxon>
        <taxon>Agaricineae</taxon>
        <taxon>Psathyrellaceae</taxon>
        <taxon>Candolleomyces</taxon>
    </lineage>
</organism>
<dbReference type="InterPro" id="IPR040976">
    <property type="entry name" value="Pkinase_fungal"/>
</dbReference>
<accession>A0A4Q2D8X2</accession>
<sequence>MQETNYKYGAEMNANDDVFCCELRTFLSHYLPQCRLPAADFEARSNAGMKYAKSLFKENQKLTSEADVSRRLSQVVDAILGSFENGGKCLWYSLDQNPTGVSTMLGGNFIISSCLKNHEGEHLGTTNIIVPMEVQLSRNYGGIRQNRLQLASAVVQIMNDDVRRMFIFGITVEEHRMSLWYFSRDHSVKTQSFDFVKSPDTLVSVLISLVFADDRDLGFDPNIALKSSTKRQFIYTVNDQTGPRRFLTTHSISENQAFRHMTRVFRVVELDEQTDLPQQDAKAMVLKDAWLEKGAKTEMEIQRELFADIKKFAENPDWRKHDCVSAFDQEEDVPTMDAFEKLLGGESYKDLFLVIQASSTGESIQQLARSAWRAKSQIFFPNLDSVYADDPFSSTQRQMGPGPSPLGNTKNDPAAQGIKPECRQYNFKQRSFTIFDDECTSLYCLPTIGDVFTVLSDCMTALRFMFCAGWVHRDISCSNVMAIQDLETKRWKLKLADLEYAKKFELTTDTPNCKIGTPFFMSCEILGGSYLGIEVAKPIRVSGRSRRDLIFDPDEDSEHACPIVHNFLHDLEACFWTALWIITCRMNHEPSKTYALPIFQNTSNLELPFSRLIAFKRPIGAKLRDYLSEPLKGLAAYLNLIRHFLYAATQDLGKAKAWSMEAGCRIYSEAHANMASTFRDIVNDLADDKAPWGTVRLQKSTSSSPRPMDPSIDEKSGESIQPQDREQLEDLQDTTKKKLCSGRYAFPSPATTLLRPKALPESDRFGVLRSEGL</sequence>
<feature type="domain" description="Fungal-type protein kinase" evidence="2">
    <location>
        <begin position="121"/>
        <end position="582"/>
    </location>
</feature>
<dbReference type="PANTHER" id="PTHR38248:SF2">
    <property type="entry name" value="FUNK1 11"/>
    <property type="match status" value="1"/>
</dbReference>
<dbReference type="SUPFAM" id="SSF56112">
    <property type="entry name" value="Protein kinase-like (PK-like)"/>
    <property type="match status" value="1"/>
</dbReference>
<dbReference type="EMBL" id="SDEE01000483">
    <property type="protein sequence ID" value="RXW16013.1"/>
    <property type="molecule type" value="Genomic_DNA"/>
</dbReference>
<dbReference type="InterPro" id="IPR011009">
    <property type="entry name" value="Kinase-like_dom_sf"/>
</dbReference>
<evidence type="ECO:0000259" key="2">
    <source>
        <dbReference type="Pfam" id="PF17667"/>
    </source>
</evidence>
<reference evidence="3 4" key="1">
    <citation type="submission" date="2019-01" db="EMBL/GenBank/DDBJ databases">
        <title>Draft genome sequence of Psathyrella aberdarensis IHI B618.</title>
        <authorList>
            <person name="Buettner E."/>
            <person name="Kellner H."/>
        </authorList>
    </citation>
    <scope>NUCLEOTIDE SEQUENCE [LARGE SCALE GENOMIC DNA]</scope>
    <source>
        <strain evidence="3 4">IHI B618</strain>
    </source>
</reference>
<comment type="caution">
    <text evidence="3">The sequence shown here is derived from an EMBL/GenBank/DDBJ whole genome shotgun (WGS) entry which is preliminary data.</text>
</comment>
<keyword evidence="4" id="KW-1185">Reference proteome</keyword>
<feature type="region of interest" description="Disordered" evidence="1">
    <location>
        <begin position="694"/>
        <end position="736"/>
    </location>
</feature>
<evidence type="ECO:0000256" key="1">
    <source>
        <dbReference type="SAM" id="MobiDB-lite"/>
    </source>
</evidence>
<name>A0A4Q2D8X2_9AGAR</name>
<dbReference type="AlphaFoldDB" id="A0A4Q2D8X2"/>
<evidence type="ECO:0000313" key="4">
    <source>
        <dbReference type="Proteomes" id="UP000290288"/>
    </source>
</evidence>
<gene>
    <name evidence="3" type="ORF">EST38_g9838</name>
</gene>
<feature type="region of interest" description="Disordered" evidence="1">
    <location>
        <begin position="393"/>
        <end position="415"/>
    </location>
</feature>
<feature type="compositionally biased region" description="Basic and acidic residues" evidence="1">
    <location>
        <begin position="712"/>
        <end position="736"/>
    </location>
</feature>
<dbReference type="PANTHER" id="PTHR38248">
    <property type="entry name" value="FUNK1 6"/>
    <property type="match status" value="1"/>
</dbReference>
<dbReference type="OrthoDB" id="312874at2759"/>
<protein>
    <recommendedName>
        <fullName evidence="2">Fungal-type protein kinase domain-containing protein</fullName>
    </recommendedName>
</protein>